<evidence type="ECO:0000256" key="18">
    <source>
        <dbReference type="ARBA" id="ARBA00048914"/>
    </source>
</evidence>
<reference evidence="22" key="1">
    <citation type="submission" date="2012-06" db="EMBL/GenBank/DDBJ databases">
        <title>The complete genome of Belliella baltica DSM 15883.</title>
        <authorList>
            <person name="Lucas S."/>
            <person name="Copeland A."/>
            <person name="Lapidus A."/>
            <person name="Goodwin L."/>
            <person name="Pitluck S."/>
            <person name="Peters L."/>
            <person name="Mikhailova N."/>
            <person name="Davenport K."/>
            <person name="Kyrpides N."/>
            <person name="Mavromatis K."/>
            <person name="Pagani I."/>
            <person name="Ivanova N."/>
            <person name="Ovchinnikova G."/>
            <person name="Zeytun A."/>
            <person name="Detter J.C."/>
            <person name="Han C."/>
            <person name="Land M."/>
            <person name="Hauser L."/>
            <person name="Markowitz V."/>
            <person name="Cheng J.-F."/>
            <person name="Hugenholtz P."/>
            <person name="Woyke T."/>
            <person name="Wu D."/>
            <person name="Tindall B."/>
            <person name="Pomrenke H."/>
            <person name="Brambilla E."/>
            <person name="Klenk H.-P."/>
            <person name="Eisen J.A."/>
        </authorList>
    </citation>
    <scope>NUCLEOTIDE SEQUENCE [LARGE SCALE GENOMIC DNA]</scope>
    <source>
        <strain evidence="22">DSM 15883 / CIP 108006 / LMG 21964 / BA134</strain>
    </source>
</reference>
<evidence type="ECO:0000256" key="6">
    <source>
        <dbReference type="ARBA" id="ARBA00015188"/>
    </source>
</evidence>
<dbReference type="eggNOG" id="COG0812">
    <property type="taxonomic scope" value="Bacteria"/>
</dbReference>
<keyword evidence="9 19" id="KW-0285">Flavoprotein</keyword>
<evidence type="ECO:0000256" key="15">
    <source>
        <dbReference type="ARBA" id="ARBA00023306"/>
    </source>
</evidence>
<evidence type="ECO:0000256" key="4">
    <source>
        <dbReference type="ARBA" id="ARBA00004752"/>
    </source>
</evidence>
<dbReference type="STRING" id="866536.Belba_2708"/>
<dbReference type="PANTHER" id="PTHR21071:SF4">
    <property type="entry name" value="UDP-N-ACETYLENOLPYRUVOYLGLUCOSAMINE REDUCTASE"/>
    <property type="match status" value="1"/>
</dbReference>
<keyword evidence="11 19" id="KW-0521">NADP</keyword>
<feature type="domain" description="FAD-binding PCMH-type" evidence="20">
    <location>
        <begin position="16"/>
        <end position="188"/>
    </location>
</feature>
<dbReference type="GO" id="GO:0008360">
    <property type="term" value="P:regulation of cell shape"/>
    <property type="evidence" value="ECO:0007669"/>
    <property type="project" value="UniProtKB-KW"/>
</dbReference>
<feature type="active site" evidence="19">
    <location>
        <position position="333"/>
    </location>
</feature>
<evidence type="ECO:0000256" key="7">
    <source>
        <dbReference type="ARBA" id="ARBA00022490"/>
    </source>
</evidence>
<name>I3Z7N3_BELBD</name>
<proteinExistence type="inferred from homology"/>
<dbReference type="NCBIfam" id="NF000755">
    <property type="entry name" value="PRK00046.1"/>
    <property type="match status" value="1"/>
</dbReference>
<dbReference type="InterPro" id="IPR036318">
    <property type="entry name" value="FAD-bd_PCMH-like_sf"/>
</dbReference>
<evidence type="ECO:0000256" key="12">
    <source>
        <dbReference type="ARBA" id="ARBA00022960"/>
    </source>
</evidence>
<keyword evidence="7 19" id="KW-0963">Cytoplasm</keyword>
<evidence type="ECO:0000256" key="17">
    <source>
        <dbReference type="ARBA" id="ARBA00031026"/>
    </source>
</evidence>
<dbReference type="NCBIfam" id="TIGR00179">
    <property type="entry name" value="murB"/>
    <property type="match status" value="1"/>
</dbReference>
<dbReference type="UniPathway" id="UPA00219"/>
<evidence type="ECO:0000256" key="3">
    <source>
        <dbReference type="ARBA" id="ARBA00004496"/>
    </source>
</evidence>
<keyword evidence="22" id="KW-1185">Reference proteome</keyword>
<evidence type="ECO:0000256" key="8">
    <source>
        <dbReference type="ARBA" id="ARBA00022618"/>
    </source>
</evidence>
<dbReference type="GO" id="GO:0071555">
    <property type="term" value="P:cell wall organization"/>
    <property type="evidence" value="ECO:0007669"/>
    <property type="project" value="UniProtKB-KW"/>
</dbReference>
<comment type="pathway">
    <text evidence="4 19">Cell wall biogenesis; peptidoglycan biosynthesis.</text>
</comment>
<dbReference type="Proteomes" id="UP000006050">
    <property type="component" value="Chromosome"/>
</dbReference>
<dbReference type="SUPFAM" id="SSF56176">
    <property type="entry name" value="FAD-binding/transporter-associated domain-like"/>
    <property type="match status" value="1"/>
</dbReference>
<keyword evidence="15 19" id="KW-0131">Cell cycle</keyword>
<keyword evidence="14 19" id="KW-0560">Oxidoreductase</keyword>
<comment type="cofactor">
    <cofactor evidence="1 19">
        <name>FAD</name>
        <dbReference type="ChEBI" id="CHEBI:57692"/>
    </cofactor>
</comment>
<keyword evidence="16 19" id="KW-0961">Cell wall biogenesis/degradation</keyword>
<dbReference type="EC" id="1.3.1.98" evidence="5 19"/>
<dbReference type="PANTHER" id="PTHR21071">
    <property type="entry name" value="UDP-N-ACETYLENOLPYRUVOYLGLUCOSAMINE REDUCTASE"/>
    <property type="match status" value="1"/>
</dbReference>
<dbReference type="Pfam" id="PF02873">
    <property type="entry name" value="MurB_C"/>
    <property type="match status" value="1"/>
</dbReference>
<dbReference type="PATRIC" id="fig|866536.3.peg.2789"/>
<dbReference type="GO" id="GO:0051301">
    <property type="term" value="P:cell division"/>
    <property type="evidence" value="ECO:0007669"/>
    <property type="project" value="UniProtKB-KW"/>
</dbReference>
<dbReference type="HAMAP" id="MF_00037">
    <property type="entry name" value="MurB"/>
    <property type="match status" value="1"/>
</dbReference>
<dbReference type="PROSITE" id="PS51387">
    <property type="entry name" value="FAD_PCMH"/>
    <property type="match status" value="1"/>
</dbReference>
<keyword evidence="13 19" id="KW-0573">Peptidoglycan synthesis</keyword>
<feature type="active site" description="Proton donor" evidence="19">
    <location>
        <position position="238"/>
    </location>
</feature>
<dbReference type="GO" id="GO:0071949">
    <property type="term" value="F:FAD binding"/>
    <property type="evidence" value="ECO:0007669"/>
    <property type="project" value="InterPro"/>
</dbReference>
<evidence type="ECO:0000256" key="14">
    <source>
        <dbReference type="ARBA" id="ARBA00023002"/>
    </source>
</evidence>
<evidence type="ECO:0000313" key="21">
    <source>
        <dbReference type="EMBL" id="AFL85251.1"/>
    </source>
</evidence>
<dbReference type="KEGG" id="bbd:Belba_2708"/>
<dbReference type="InterPro" id="IPR036635">
    <property type="entry name" value="MurB_C_sf"/>
</dbReference>
<keyword evidence="8 19" id="KW-0132">Cell division</keyword>
<dbReference type="OrthoDB" id="9804753at2"/>
<dbReference type="RefSeq" id="WP_014773203.1">
    <property type="nucleotide sequence ID" value="NC_018010.1"/>
</dbReference>
<dbReference type="GO" id="GO:0008762">
    <property type="term" value="F:UDP-N-acetylmuramate dehydrogenase activity"/>
    <property type="evidence" value="ECO:0007669"/>
    <property type="project" value="UniProtKB-UniRule"/>
</dbReference>
<dbReference type="InterPro" id="IPR003170">
    <property type="entry name" value="MurB"/>
</dbReference>
<comment type="subcellular location">
    <subcellularLocation>
        <location evidence="3 19">Cytoplasm</location>
    </subcellularLocation>
</comment>
<organism evidence="21 22">
    <name type="scientific">Belliella baltica (strain DSM 15883 / CIP 108006 / LMG 21964 / BA134)</name>
    <dbReference type="NCBI Taxonomy" id="866536"/>
    <lineage>
        <taxon>Bacteria</taxon>
        <taxon>Pseudomonadati</taxon>
        <taxon>Bacteroidota</taxon>
        <taxon>Cytophagia</taxon>
        <taxon>Cytophagales</taxon>
        <taxon>Cyclobacteriaceae</taxon>
        <taxon>Belliella</taxon>
    </lineage>
</organism>
<evidence type="ECO:0000256" key="11">
    <source>
        <dbReference type="ARBA" id="ARBA00022857"/>
    </source>
</evidence>
<comment type="catalytic activity">
    <reaction evidence="18 19">
        <text>UDP-N-acetyl-alpha-D-muramate + NADP(+) = UDP-N-acetyl-3-O-(1-carboxyvinyl)-alpha-D-glucosamine + NADPH + H(+)</text>
        <dbReference type="Rhea" id="RHEA:12248"/>
        <dbReference type="ChEBI" id="CHEBI:15378"/>
        <dbReference type="ChEBI" id="CHEBI:57783"/>
        <dbReference type="ChEBI" id="CHEBI:58349"/>
        <dbReference type="ChEBI" id="CHEBI:68483"/>
        <dbReference type="ChEBI" id="CHEBI:70757"/>
        <dbReference type="EC" id="1.3.1.98"/>
    </reaction>
</comment>
<evidence type="ECO:0000256" key="13">
    <source>
        <dbReference type="ARBA" id="ARBA00022984"/>
    </source>
</evidence>
<comment type="function">
    <text evidence="2 19">Cell wall formation.</text>
</comment>
<dbReference type="SUPFAM" id="SSF56194">
    <property type="entry name" value="Uridine diphospho-N-Acetylenolpyruvylglucosamine reductase, MurB, C-terminal domain"/>
    <property type="match status" value="1"/>
</dbReference>
<dbReference type="NCBIfam" id="NF010478">
    <property type="entry name" value="PRK13903.1"/>
    <property type="match status" value="1"/>
</dbReference>
<evidence type="ECO:0000256" key="16">
    <source>
        <dbReference type="ARBA" id="ARBA00023316"/>
    </source>
</evidence>
<dbReference type="Gene3D" id="3.30.465.10">
    <property type="match status" value="1"/>
</dbReference>
<dbReference type="HOGENOM" id="CLU_035304_0_0_10"/>
<sequence length="337" mass="37725">MNIQENISLKPFNTFGIDKKAKFFIQATTEKDILQALDKAKELNLPLIVLGGGSNILLTKDLEAVVLKIEIKGIQITKETDEEVFIEVGAGENWHEFVLYCIEKNLAGVENLSLIPGTVGASPMQNIGAYGIEIKEVFQSLKAIHRTTGKEEIFHWEDCQFGYRESIFKNDLKDQYIITRVEFRLKKKPVYHTEYGAIAQTLEEMKVTNLSIKSISDAVIKIRQSKLPDPKVIGNAGSFFKNPTVEPQMFEKIKSENPTVPGFPNDEGIKIPAAWLIEQAGWKGKTFGNIGVHKLQPLVLVNYGNGDGQEIAELSRKIQASIEEKFGISLLTEVNFL</sequence>
<evidence type="ECO:0000313" key="22">
    <source>
        <dbReference type="Proteomes" id="UP000006050"/>
    </source>
</evidence>
<dbReference type="InterPro" id="IPR016169">
    <property type="entry name" value="FAD-bd_PCMH_sub2"/>
</dbReference>
<dbReference type="InterPro" id="IPR016167">
    <property type="entry name" value="FAD-bd_PCMH_sub1"/>
</dbReference>
<accession>I3Z7N3</accession>
<feature type="active site" evidence="19">
    <location>
        <position position="164"/>
    </location>
</feature>
<dbReference type="Pfam" id="PF01565">
    <property type="entry name" value="FAD_binding_4"/>
    <property type="match status" value="1"/>
</dbReference>
<evidence type="ECO:0000256" key="2">
    <source>
        <dbReference type="ARBA" id="ARBA00003921"/>
    </source>
</evidence>
<dbReference type="GO" id="GO:0009252">
    <property type="term" value="P:peptidoglycan biosynthetic process"/>
    <property type="evidence" value="ECO:0007669"/>
    <property type="project" value="UniProtKB-UniRule"/>
</dbReference>
<keyword evidence="12 19" id="KW-0133">Cell shape</keyword>
<evidence type="ECO:0000256" key="1">
    <source>
        <dbReference type="ARBA" id="ARBA00001974"/>
    </source>
</evidence>
<dbReference type="InterPro" id="IPR011601">
    <property type="entry name" value="MurB_C"/>
</dbReference>
<comment type="similarity">
    <text evidence="19">Belongs to the MurB family.</text>
</comment>
<keyword evidence="10 19" id="KW-0274">FAD</keyword>
<evidence type="ECO:0000259" key="20">
    <source>
        <dbReference type="PROSITE" id="PS51387"/>
    </source>
</evidence>
<dbReference type="EMBL" id="CP003281">
    <property type="protein sequence ID" value="AFL85251.1"/>
    <property type="molecule type" value="Genomic_DNA"/>
</dbReference>
<dbReference type="Gene3D" id="3.90.78.10">
    <property type="entry name" value="UDP-N-acetylenolpyruvoylglucosamine reductase, C-terminal domain"/>
    <property type="match status" value="1"/>
</dbReference>
<evidence type="ECO:0000256" key="19">
    <source>
        <dbReference type="HAMAP-Rule" id="MF_00037"/>
    </source>
</evidence>
<dbReference type="GO" id="GO:0005829">
    <property type="term" value="C:cytosol"/>
    <property type="evidence" value="ECO:0007669"/>
    <property type="project" value="TreeGrafter"/>
</dbReference>
<dbReference type="Gene3D" id="3.30.43.10">
    <property type="entry name" value="Uridine Diphospho-n-acetylenolpyruvylglucosamine Reductase, domain 2"/>
    <property type="match status" value="1"/>
</dbReference>
<gene>
    <name evidence="19" type="primary">murB</name>
    <name evidence="21" type="ordered locus">Belba_2708</name>
</gene>
<evidence type="ECO:0000256" key="10">
    <source>
        <dbReference type="ARBA" id="ARBA00022827"/>
    </source>
</evidence>
<dbReference type="InterPro" id="IPR016166">
    <property type="entry name" value="FAD-bd_PCMH"/>
</dbReference>
<evidence type="ECO:0000256" key="5">
    <source>
        <dbReference type="ARBA" id="ARBA00012518"/>
    </source>
</evidence>
<dbReference type="InterPro" id="IPR006094">
    <property type="entry name" value="Oxid_FAD_bind_N"/>
</dbReference>
<protein>
    <recommendedName>
        <fullName evidence="6 19">UDP-N-acetylenolpyruvoylglucosamine reductase</fullName>
        <ecNumber evidence="5 19">1.3.1.98</ecNumber>
    </recommendedName>
    <alternativeName>
        <fullName evidence="17 19">UDP-N-acetylmuramate dehydrogenase</fullName>
    </alternativeName>
</protein>
<evidence type="ECO:0000256" key="9">
    <source>
        <dbReference type="ARBA" id="ARBA00022630"/>
    </source>
</evidence>
<dbReference type="AlphaFoldDB" id="I3Z7N3"/>